<protein>
    <recommendedName>
        <fullName evidence="1">Endonuclease/exonuclease/phosphatase domain-containing protein</fullName>
    </recommendedName>
</protein>
<dbReference type="AlphaFoldDB" id="A0AAV3P246"/>
<dbReference type="PANTHER" id="PTHR33710">
    <property type="entry name" value="BNAC02G09200D PROTEIN"/>
    <property type="match status" value="1"/>
</dbReference>
<sequence length="364" mass="41901">MSLLVWNCRGLDHPLAVRSLAGLMTFNKPSLAFVIETKLKDKEWDHIKKKINMSNALGVDSRGRKDGLALLWARSMKVEIKSYSTHHIEAVIVKGGEPPWRLIGFYGHHETRNRKHSWNLMRLLHGSSDLSIIFIGDFNEILSDDEYVSQRRLRPQWQMDSFRYVVKDCGMIDIGYSGIAFTWSNNFISPSSTRARLDRCLASKSWRDRFPRAQLQHLSTNTSDYLPILLILGTQSQSIPQQKTRFKFEGGWCLYEESKEIVQAAWEKRDITKVHEVAVAFYKQLFTSQNGGKLANIDRLPTRHLGTNSQAAMENDFTSEEVKKGLFSMTRNKAPGPDGMPALFFQHYWPILEARISVKWCLTF</sequence>
<dbReference type="InterPro" id="IPR036691">
    <property type="entry name" value="Endo/exonu/phosph_ase_sf"/>
</dbReference>
<dbReference type="PANTHER" id="PTHR33710:SF62">
    <property type="entry name" value="DUF4283 DOMAIN PROTEIN"/>
    <property type="match status" value="1"/>
</dbReference>
<dbReference type="EMBL" id="BAABME010000746">
    <property type="protein sequence ID" value="GAA0145187.1"/>
    <property type="molecule type" value="Genomic_DNA"/>
</dbReference>
<dbReference type="SUPFAM" id="SSF56219">
    <property type="entry name" value="DNase I-like"/>
    <property type="match status" value="1"/>
</dbReference>
<name>A0AAV3P246_LITER</name>
<evidence type="ECO:0000313" key="3">
    <source>
        <dbReference type="Proteomes" id="UP001454036"/>
    </source>
</evidence>
<comment type="caution">
    <text evidence="2">The sequence shown here is derived from an EMBL/GenBank/DDBJ whole genome shotgun (WGS) entry which is preliminary data.</text>
</comment>
<dbReference type="Proteomes" id="UP001454036">
    <property type="component" value="Unassembled WGS sequence"/>
</dbReference>
<reference evidence="2 3" key="1">
    <citation type="submission" date="2024-01" db="EMBL/GenBank/DDBJ databases">
        <title>The complete chloroplast genome sequence of Lithospermum erythrorhizon: insights into the phylogenetic relationship among Boraginaceae species and the maternal lineages of purple gromwells.</title>
        <authorList>
            <person name="Okada T."/>
            <person name="Watanabe K."/>
        </authorList>
    </citation>
    <scope>NUCLEOTIDE SEQUENCE [LARGE SCALE GENOMIC DNA]</scope>
</reference>
<keyword evidence="3" id="KW-1185">Reference proteome</keyword>
<proteinExistence type="predicted"/>
<gene>
    <name evidence="2" type="ORF">LIER_05439</name>
</gene>
<dbReference type="Pfam" id="PF03372">
    <property type="entry name" value="Exo_endo_phos"/>
    <property type="match status" value="1"/>
</dbReference>
<organism evidence="2 3">
    <name type="scientific">Lithospermum erythrorhizon</name>
    <name type="common">Purple gromwell</name>
    <name type="synonym">Lithospermum officinale var. erythrorhizon</name>
    <dbReference type="NCBI Taxonomy" id="34254"/>
    <lineage>
        <taxon>Eukaryota</taxon>
        <taxon>Viridiplantae</taxon>
        <taxon>Streptophyta</taxon>
        <taxon>Embryophyta</taxon>
        <taxon>Tracheophyta</taxon>
        <taxon>Spermatophyta</taxon>
        <taxon>Magnoliopsida</taxon>
        <taxon>eudicotyledons</taxon>
        <taxon>Gunneridae</taxon>
        <taxon>Pentapetalae</taxon>
        <taxon>asterids</taxon>
        <taxon>lamiids</taxon>
        <taxon>Boraginales</taxon>
        <taxon>Boraginaceae</taxon>
        <taxon>Boraginoideae</taxon>
        <taxon>Lithospermeae</taxon>
        <taxon>Lithospermum</taxon>
    </lineage>
</organism>
<dbReference type="GO" id="GO:0003824">
    <property type="term" value="F:catalytic activity"/>
    <property type="evidence" value="ECO:0007669"/>
    <property type="project" value="InterPro"/>
</dbReference>
<dbReference type="Gene3D" id="3.60.10.10">
    <property type="entry name" value="Endonuclease/exonuclease/phosphatase"/>
    <property type="match status" value="1"/>
</dbReference>
<dbReference type="InterPro" id="IPR005135">
    <property type="entry name" value="Endo/exonuclease/phosphatase"/>
</dbReference>
<feature type="domain" description="Endonuclease/exonuclease/phosphatase" evidence="1">
    <location>
        <begin position="5"/>
        <end position="215"/>
    </location>
</feature>
<accession>A0AAV3P246</accession>
<evidence type="ECO:0000313" key="2">
    <source>
        <dbReference type="EMBL" id="GAA0145187.1"/>
    </source>
</evidence>
<evidence type="ECO:0000259" key="1">
    <source>
        <dbReference type="Pfam" id="PF03372"/>
    </source>
</evidence>